<organism evidence="2 3">
    <name type="scientific">Alicyclobacillus hesperidum</name>
    <dbReference type="NCBI Taxonomy" id="89784"/>
    <lineage>
        <taxon>Bacteria</taxon>
        <taxon>Bacillati</taxon>
        <taxon>Bacillota</taxon>
        <taxon>Bacilli</taxon>
        <taxon>Bacillales</taxon>
        <taxon>Alicyclobacillaceae</taxon>
        <taxon>Alicyclobacillus</taxon>
    </lineage>
</organism>
<evidence type="ECO:0000313" key="2">
    <source>
        <dbReference type="EMBL" id="SDW15441.1"/>
    </source>
</evidence>
<evidence type="ECO:0000313" key="3">
    <source>
        <dbReference type="Proteomes" id="UP000182589"/>
    </source>
</evidence>
<dbReference type="Gene3D" id="2.60.120.10">
    <property type="entry name" value="Jelly Rolls"/>
    <property type="match status" value="1"/>
</dbReference>
<dbReference type="PANTHER" id="PTHR39966">
    <property type="entry name" value="BLL2471 PROTEIN-RELATED"/>
    <property type="match status" value="1"/>
</dbReference>
<proteinExistence type="predicted"/>
<dbReference type="RefSeq" id="WP_040290898.1">
    <property type="nucleotide sequence ID" value="NZ_FNOJ01000002.1"/>
</dbReference>
<name>A0A1H2R7U7_9BACL</name>
<dbReference type="STRING" id="89784.SAMN04489725_102201"/>
<dbReference type="InterPro" id="IPR011051">
    <property type="entry name" value="RmlC_Cupin_sf"/>
</dbReference>
<gene>
    <name evidence="2" type="ORF">SAMN04489725_102201</name>
</gene>
<dbReference type="Gene3D" id="1.20.120.520">
    <property type="entry name" value="nmb1532 protein domain like"/>
    <property type="match status" value="1"/>
</dbReference>
<dbReference type="Pfam" id="PF01814">
    <property type="entry name" value="Hemerythrin"/>
    <property type="match status" value="1"/>
</dbReference>
<sequence length="281" mass="31708">MMEKISLQFRDKQVQGVLQRDETKFIQLSLAPHKGLTKHRTPHNLTVLVLTGKVLFTIEEQSFVLEASEMLAVDPGVEHAIEGIEQSTVLLVLTPDFKLSENAPVLPRTQTLEHENAYRHPELIEHIAPELRPLVDDHIALCKVLEATASVPHEREIRSALEMIQTELQTHFVAEEQVVFPRIAAHVGGQDVGPVARLLAEHAHIRRLYAEARELLKTWEETGDAHIHELVADKIQQLSASLLNHLGKEDSHLFPMASRLLSQEEKAAVANELQEYTHKMP</sequence>
<dbReference type="CDD" id="cd12108">
    <property type="entry name" value="Hr-like"/>
    <property type="match status" value="1"/>
</dbReference>
<evidence type="ECO:0000259" key="1">
    <source>
        <dbReference type="Pfam" id="PF01814"/>
    </source>
</evidence>
<dbReference type="Proteomes" id="UP000182589">
    <property type="component" value="Unassembled WGS sequence"/>
</dbReference>
<feature type="domain" description="Hemerythrin-like" evidence="1">
    <location>
        <begin position="134"/>
        <end position="257"/>
    </location>
</feature>
<dbReference type="GO" id="GO:0005886">
    <property type="term" value="C:plasma membrane"/>
    <property type="evidence" value="ECO:0007669"/>
    <property type="project" value="TreeGrafter"/>
</dbReference>
<protein>
    <submittedName>
        <fullName evidence="2">Hemerythrin HHE cation binding domain-containing protein</fullName>
    </submittedName>
</protein>
<dbReference type="AlphaFoldDB" id="A0A1H2R7U7"/>
<dbReference type="EMBL" id="FNOJ01000002">
    <property type="protein sequence ID" value="SDW15441.1"/>
    <property type="molecule type" value="Genomic_DNA"/>
</dbReference>
<dbReference type="InterPro" id="IPR014710">
    <property type="entry name" value="RmlC-like_jellyroll"/>
</dbReference>
<accession>A0A1H2R7U7</accession>
<dbReference type="PANTHER" id="PTHR39966:SF1">
    <property type="entry name" value="HEMERYTHRIN-LIKE DOMAIN-CONTAINING PROTEIN"/>
    <property type="match status" value="1"/>
</dbReference>
<dbReference type="InterPro" id="IPR012312">
    <property type="entry name" value="Hemerythrin-like"/>
</dbReference>
<keyword evidence="3" id="KW-1185">Reference proteome</keyword>
<reference evidence="3" key="1">
    <citation type="submission" date="2016-10" db="EMBL/GenBank/DDBJ databases">
        <authorList>
            <person name="Varghese N."/>
        </authorList>
    </citation>
    <scope>NUCLEOTIDE SEQUENCE [LARGE SCALE GENOMIC DNA]</scope>
    <source>
        <strain evidence="3">DSM 12489</strain>
    </source>
</reference>
<dbReference type="SUPFAM" id="SSF51182">
    <property type="entry name" value="RmlC-like cupins"/>
    <property type="match status" value="1"/>
</dbReference>